<feature type="signal peptide" evidence="1">
    <location>
        <begin position="1"/>
        <end position="24"/>
    </location>
</feature>
<keyword evidence="3" id="KW-1185">Reference proteome</keyword>
<evidence type="ECO:0000313" key="3">
    <source>
        <dbReference type="Proteomes" id="UP000520814"/>
    </source>
</evidence>
<accession>A0A7W9SVU3</accession>
<sequence length="185" mass="19994">MHLNKFFLVAAIGLASLVALPAHAEESGKSSRFLFGPQLGFFTPASRVVRDRFGGSWTNLGLGLGDVAAPTSKGELNFDVNLISSRAKEAEALLAPIGLVYRRGTSEEKKTRPYFGASVNLLVTNFRSNYILDSIPSGIRTGAGGSVFGGVSMGNRFYVEGRYYAFSKIRNFDFSGLNIGVGWRL</sequence>
<protein>
    <recommendedName>
        <fullName evidence="4">Outer membrane protein beta-barrel domain-containing protein</fullName>
    </recommendedName>
</protein>
<keyword evidence="1" id="KW-0732">Signal</keyword>
<reference evidence="2 3" key="1">
    <citation type="submission" date="2020-08" db="EMBL/GenBank/DDBJ databases">
        <title>Genomic Encyclopedia of Type Strains, Phase IV (KMG-IV): sequencing the most valuable type-strain genomes for metagenomic binning, comparative biology and taxonomic classification.</title>
        <authorList>
            <person name="Goeker M."/>
        </authorList>
    </citation>
    <scope>NUCLEOTIDE SEQUENCE [LARGE SCALE GENOMIC DNA]</scope>
    <source>
        <strain evidence="2 3">DSM 23562</strain>
    </source>
</reference>
<feature type="chain" id="PRO_5030844885" description="Outer membrane protein beta-barrel domain-containing protein" evidence="1">
    <location>
        <begin position="25"/>
        <end position="185"/>
    </location>
</feature>
<evidence type="ECO:0000256" key="1">
    <source>
        <dbReference type="SAM" id="SignalP"/>
    </source>
</evidence>
<organism evidence="2 3">
    <name type="scientific">Armatimonas rosea</name>
    <dbReference type="NCBI Taxonomy" id="685828"/>
    <lineage>
        <taxon>Bacteria</taxon>
        <taxon>Bacillati</taxon>
        <taxon>Armatimonadota</taxon>
        <taxon>Armatimonadia</taxon>
        <taxon>Armatimonadales</taxon>
        <taxon>Armatimonadaceae</taxon>
        <taxon>Armatimonas</taxon>
    </lineage>
</organism>
<dbReference type="EMBL" id="JACHGW010000005">
    <property type="protein sequence ID" value="MBB6053124.1"/>
    <property type="molecule type" value="Genomic_DNA"/>
</dbReference>
<proteinExistence type="predicted"/>
<comment type="caution">
    <text evidence="2">The sequence shown here is derived from an EMBL/GenBank/DDBJ whole genome shotgun (WGS) entry which is preliminary data.</text>
</comment>
<evidence type="ECO:0008006" key="4">
    <source>
        <dbReference type="Google" id="ProtNLM"/>
    </source>
</evidence>
<dbReference type="Proteomes" id="UP000520814">
    <property type="component" value="Unassembled WGS sequence"/>
</dbReference>
<dbReference type="RefSeq" id="WP_184203108.1">
    <property type="nucleotide sequence ID" value="NZ_JACHGW010000005.1"/>
</dbReference>
<name>A0A7W9SVU3_ARMRO</name>
<dbReference type="AlphaFoldDB" id="A0A7W9SVU3"/>
<gene>
    <name evidence="2" type="ORF">HNQ39_004956</name>
</gene>
<evidence type="ECO:0000313" key="2">
    <source>
        <dbReference type="EMBL" id="MBB6053124.1"/>
    </source>
</evidence>